<dbReference type="RefSeq" id="WP_073338264.1">
    <property type="nucleotide sequence ID" value="NZ_FQXM01000009.1"/>
</dbReference>
<dbReference type="GO" id="GO:0005886">
    <property type="term" value="C:plasma membrane"/>
    <property type="evidence" value="ECO:0007669"/>
    <property type="project" value="UniProtKB-SubCell"/>
</dbReference>
<dbReference type="NCBIfam" id="TIGR00383">
    <property type="entry name" value="corA"/>
    <property type="match status" value="1"/>
</dbReference>
<dbReference type="Pfam" id="PF01544">
    <property type="entry name" value="CorA"/>
    <property type="match status" value="1"/>
</dbReference>
<evidence type="ECO:0000256" key="8">
    <source>
        <dbReference type="RuleBase" id="RU362010"/>
    </source>
</evidence>
<dbReference type="GO" id="GO:0015095">
    <property type="term" value="F:magnesium ion transmembrane transporter activity"/>
    <property type="evidence" value="ECO:0007669"/>
    <property type="project" value="UniProtKB-UniRule"/>
</dbReference>
<dbReference type="Gene3D" id="3.30.460.20">
    <property type="entry name" value="CorA soluble domain-like"/>
    <property type="match status" value="1"/>
</dbReference>
<dbReference type="OrthoDB" id="9803416at2"/>
<keyword evidence="3 8" id="KW-0813">Transport</keyword>
<dbReference type="CDD" id="cd12828">
    <property type="entry name" value="TmCorA-like_1"/>
    <property type="match status" value="1"/>
</dbReference>
<dbReference type="InterPro" id="IPR002523">
    <property type="entry name" value="MgTranspt_CorA/ZnTranspt_ZntB"/>
</dbReference>
<keyword evidence="8" id="KW-0406">Ion transport</keyword>
<keyword evidence="4 8" id="KW-1003">Cell membrane</keyword>
<evidence type="ECO:0000256" key="4">
    <source>
        <dbReference type="ARBA" id="ARBA00022475"/>
    </source>
</evidence>
<dbReference type="GO" id="GO:0000287">
    <property type="term" value="F:magnesium ion binding"/>
    <property type="evidence" value="ECO:0007669"/>
    <property type="project" value="TreeGrafter"/>
</dbReference>
<evidence type="ECO:0000313" key="11">
    <source>
        <dbReference type="Proteomes" id="UP000184447"/>
    </source>
</evidence>
<protein>
    <recommendedName>
        <fullName evidence="8">Magnesium transport protein CorA</fullName>
    </recommendedName>
</protein>
<reference evidence="10 11" key="1">
    <citation type="submission" date="2016-11" db="EMBL/GenBank/DDBJ databases">
        <authorList>
            <person name="Jaros S."/>
            <person name="Januszkiewicz K."/>
            <person name="Wedrychowicz H."/>
        </authorList>
    </citation>
    <scope>NUCLEOTIDE SEQUENCE [LARGE SCALE GENOMIC DNA]</scope>
    <source>
        <strain evidence="10 11">DSM 8605</strain>
    </source>
</reference>
<name>A0A1M5UX58_9CLOT</name>
<keyword evidence="5 8" id="KW-0812">Transmembrane</keyword>
<dbReference type="InterPro" id="IPR045861">
    <property type="entry name" value="CorA_cytoplasmic_dom"/>
</dbReference>
<dbReference type="FunFam" id="1.20.58.340:FF:000012">
    <property type="entry name" value="Magnesium transport protein CorA"/>
    <property type="match status" value="1"/>
</dbReference>
<dbReference type="PANTHER" id="PTHR46494">
    <property type="entry name" value="CORA FAMILY METAL ION TRANSPORTER (EUROFUNG)"/>
    <property type="match status" value="1"/>
</dbReference>
<dbReference type="InterPro" id="IPR045863">
    <property type="entry name" value="CorA_TM1_TM2"/>
</dbReference>
<gene>
    <name evidence="8" type="primary">corA</name>
    <name evidence="10" type="ORF">SAMN02745207_01967</name>
</gene>
<comment type="subcellular location">
    <subcellularLocation>
        <location evidence="1">Cell membrane</location>
        <topology evidence="1">Multi-pass membrane protein</topology>
    </subcellularLocation>
    <subcellularLocation>
        <location evidence="8">Membrane</location>
        <topology evidence="8">Multi-pass membrane protein</topology>
    </subcellularLocation>
</comment>
<evidence type="ECO:0000256" key="1">
    <source>
        <dbReference type="ARBA" id="ARBA00004651"/>
    </source>
</evidence>
<evidence type="ECO:0000256" key="5">
    <source>
        <dbReference type="ARBA" id="ARBA00022692"/>
    </source>
</evidence>
<dbReference type="GO" id="GO:0050897">
    <property type="term" value="F:cobalt ion binding"/>
    <property type="evidence" value="ECO:0007669"/>
    <property type="project" value="TreeGrafter"/>
</dbReference>
<feature type="transmembrane region" description="Helical" evidence="8">
    <location>
        <begin position="290"/>
        <end position="313"/>
    </location>
</feature>
<evidence type="ECO:0000256" key="2">
    <source>
        <dbReference type="ARBA" id="ARBA00009765"/>
    </source>
</evidence>
<dbReference type="SUPFAM" id="SSF143865">
    <property type="entry name" value="CorA soluble domain-like"/>
    <property type="match status" value="1"/>
</dbReference>
<keyword evidence="7 8" id="KW-0472">Membrane</keyword>
<keyword evidence="11" id="KW-1185">Reference proteome</keyword>
<dbReference type="InterPro" id="IPR004488">
    <property type="entry name" value="Mg/Co-transport_prot_CorA"/>
</dbReference>
<evidence type="ECO:0000256" key="9">
    <source>
        <dbReference type="SAM" id="Coils"/>
    </source>
</evidence>
<dbReference type="GO" id="GO:0015087">
    <property type="term" value="F:cobalt ion transmembrane transporter activity"/>
    <property type="evidence" value="ECO:0007669"/>
    <property type="project" value="UniProtKB-UniRule"/>
</dbReference>
<evidence type="ECO:0000256" key="6">
    <source>
        <dbReference type="ARBA" id="ARBA00022989"/>
    </source>
</evidence>
<evidence type="ECO:0000313" key="10">
    <source>
        <dbReference type="EMBL" id="SHH67591.1"/>
    </source>
</evidence>
<organism evidence="10 11">
    <name type="scientific">Clostridium grantii DSM 8605</name>
    <dbReference type="NCBI Taxonomy" id="1121316"/>
    <lineage>
        <taxon>Bacteria</taxon>
        <taxon>Bacillati</taxon>
        <taxon>Bacillota</taxon>
        <taxon>Clostridia</taxon>
        <taxon>Eubacteriales</taxon>
        <taxon>Clostridiaceae</taxon>
        <taxon>Clostridium</taxon>
    </lineage>
</organism>
<keyword evidence="6 8" id="KW-1133">Transmembrane helix</keyword>
<keyword evidence="8" id="KW-0460">Magnesium</keyword>
<evidence type="ECO:0000256" key="3">
    <source>
        <dbReference type="ARBA" id="ARBA00022448"/>
    </source>
</evidence>
<accession>A0A1M5UX58</accession>
<evidence type="ECO:0000256" key="7">
    <source>
        <dbReference type="ARBA" id="ARBA00023136"/>
    </source>
</evidence>
<feature type="transmembrane region" description="Helical" evidence="8">
    <location>
        <begin position="325"/>
        <end position="345"/>
    </location>
</feature>
<dbReference type="Proteomes" id="UP000184447">
    <property type="component" value="Unassembled WGS sequence"/>
</dbReference>
<dbReference type="PANTHER" id="PTHR46494:SF1">
    <property type="entry name" value="CORA FAMILY METAL ION TRANSPORTER (EUROFUNG)"/>
    <property type="match status" value="1"/>
</dbReference>
<dbReference type="EMBL" id="FQXM01000009">
    <property type="protein sequence ID" value="SHH67591.1"/>
    <property type="molecule type" value="Genomic_DNA"/>
</dbReference>
<feature type="coiled-coil region" evidence="9">
    <location>
        <begin position="178"/>
        <end position="205"/>
    </location>
</feature>
<comment type="similarity">
    <text evidence="2 8">Belongs to the CorA metal ion transporter (MIT) (TC 1.A.35) family.</text>
</comment>
<proteinExistence type="inferred from homology"/>
<dbReference type="STRING" id="1121316.SAMN02745207_01967"/>
<comment type="function">
    <text evidence="8">Mediates influx of magnesium ions.</text>
</comment>
<dbReference type="SUPFAM" id="SSF144083">
    <property type="entry name" value="Magnesium transport protein CorA, transmembrane region"/>
    <property type="match status" value="1"/>
</dbReference>
<keyword evidence="9" id="KW-0175">Coiled coil</keyword>
<dbReference type="AlphaFoldDB" id="A0A1M5UX58"/>
<sequence length="351" mass="41507">MGQMKRNISKIGKAPGSAIYTGNKESFETKIEYIMYNESDYKRESVNNLKEIDWKAEENTWINIVGINESEVVEEVMEYVNLNSLVVEDILHIGHRPKIEIYDDYIFIVIKMLTFEENNLRINSEQVSMILHGNTLITFQEIEKDVFDPIRKRIANKLGSINKRHMDYLLYCLIDSIVDNYYILLDEIEDKIDELEEDILINDNESNPLPEIYKLRKELLLLKTAVWPIKEIVNELQKDYSLLTEPTRIYLSDLNDHVNQIMDYIVVYREMISTMFDTHLSNMSNRMNKVMTTLTIFSAIFIPITFLAGIYGMNFNYMPELSYKYGYPIFILLCFIISISMLYIFKKRKWM</sequence>
<dbReference type="Gene3D" id="1.20.58.340">
    <property type="entry name" value="Magnesium transport protein CorA, transmembrane region"/>
    <property type="match status" value="2"/>
</dbReference>